<organism evidence="2 3">
    <name type="scientific">Arthrobacter halodurans</name>
    <dbReference type="NCBI Taxonomy" id="516699"/>
    <lineage>
        <taxon>Bacteria</taxon>
        <taxon>Bacillati</taxon>
        <taxon>Actinomycetota</taxon>
        <taxon>Actinomycetes</taxon>
        <taxon>Micrococcales</taxon>
        <taxon>Micrococcaceae</taxon>
        <taxon>Arthrobacter</taxon>
    </lineage>
</organism>
<keyword evidence="3" id="KW-1185">Reference proteome</keyword>
<feature type="compositionally biased region" description="Basic and acidic residues" evidence="1">
    <location>
        <begin position="167"/>
        <end position="205"/>
    </location>
</feature>
<evidence type="ECO:0008006" key="4">
    <source>
        <dbReference type="Google" id="ProtNLM"/>
    </source>
</evidence>
<evidence type="ECO:0000256" key="1">
    <source>
        <dbReference type="SAM" id="MobiDB-lite"/>
    </source>
</evidence>
<reference evidence="2 3" key="1">
    <citation type="submission" date="2024-09" db="EMBL/GenBank/DDBJ databases">
        <authorList>
            <person name="Salinas-Garcia M.A."/>
            <person name="Prieme A."/>
        </authorList>
    </citation>
    <scope>NUCLEOTIDE SEQUENCE [LARGE SCALE GENOMIC DNA]</scope>
    <source>
        <strain evidence="2 3">DSM 21081</strain>
    </source>
</reference>
<gene>
    <name evidence="2" type="ORF">ACETWP_02335</name>
</gene>
<protein>
    <recommendedName>
        <fullName evidence="4">Colicin import membrane protein</fullName>
    </recommendedName>
</protein>
<feature type="region of interest" description="Disordered" evidence="1">
    <location>
        <begin position="123"/>
        <end position="211"/>
    </location>
</feature>
<feature type="compositionally biased region" description="Basic and acidic residues" evidence="1">
    <location>
        <begin position="129"/>
        <end position="146"/>
    </location>
</feature>
<dbReference type="EMBL" id="JBHDLJ010000002">
    <property type="protein sequence ID" value="MFB0833414.1"/>
    <property type="molecule type" value="Genomic_DNA"/>
</dbReference>
<evidence type="ECO:0000313" key="3">
    <source>
        <dbReference type="Proteomes" id="UP001575652"/>
    </source>
</evidence>
<dbReference type="Proteomes" id="UP001575652">
    <property type="component" value="Unassembled WGS sequence"/>
</dbReference>
<evidence type="ECO:0000313" key="2">
    <source>
        <dbReference type="EMBL" id="MFB0833414.1"/>
    </source>
</evidence>
<accession>A0ABV4UIT3</accession>
<dbReference type="RefSeq" id="WP_373970586.1">
    <property type="nucleotide sequence ID" value="NZ_JBHDLJ010000002.1"/>
</dbReference>
<name>A0ABV4UIT3_9MICC</name>
<proteinExistence type="predicted"/>
<sequence>MANTESDGIEEGLDGALRMGITVAAQIGQEVSRLREENLRQAEEEATREAVRVRAEHEAERTIAHAKLTPTANAEWWDSASPERIAEAHQYATTWKEHDPQAQAAAERIRTEVSNRYGIDVDNTGIDPARIREGAAKGDALRDEAASGRGGGASETAEAQRLSAAADRLDRERDSHLTKEEEKLEPSARADEEALKDFLEGERSRTAFAAK</sequence>
<comment type="caution">
    <text evidence="2">The sequence shown here is derived from an EMBL/GenBank/DDBJ whole genome shotgun (WGS) entry which is preliminary data.</text>
</comment>